<protein>
    <submittedName>
        <fullName evidence="1">Uncharacterized protein</fullName>
    </submittedName>
</protein>
<sequence length="177" mass="20649">MSIYKKISIALLMISMIILFVACRNHVKLNNKEEVFFPKGDNGYPQNNIVMINGKQYLLKHIESAMNNSHVIHEIDLELSEETEGMVEVILPQNIPINFWSIGVNEEIDFISYHKIDYPIEDKDIVEGVSATLQKFCFIVPLEKDTSISFKWSNVNEIEKSFNDRDENYLFKIKIFR</sequence>
<dbReference type="AlphaFoldDB" id="D6GTA4"/>
<dbReference type="EMBL" id="CP002390">
    <property type="protein sequence ID" value="EFE27711.1"/>
    <property type="molecule type" value="Genomic_DNA"/>
</dbReference>
<dbReference type="KEGG" id="faa:HMPREF0389_01342"/>
<reference evidence="2" key="1">
    <citation type="submission" date="2010-12" db="EMBL/GenBank/DDBJ databases">
        <title>The genome sequence of Filifactor alocis strain ATCC 35896.</title>
        <authorList>
            <consortium name="The Broad Institute Genome Sequencing Platform"/>
            <person name="Ward D."/>
            <person name="Earl A."/>
            <person name="Feldgarden M."/>
            <person name="Young S.K."/>
            <person name="Gargeya S."/>
            <person name="Zeng Q."/>
            <person name="Alvarado L."/>
            <person name="Berlin A."/>
            <person name="Bochicchio J."/>
            <person name="Chapman S.B."/>
            <person name="Chen Z."/>
            <person name="Freedman E."/>
            <person name="Gellesch M."/>
            <person name="Goldberg J."/>
            <person name="Griggs A."/>
            <person name="Gujja S."/>
            <person name="Heilman E."/>
            <person name="Heiman D."/>
            <person name="Howarth C."/>
            <person name="Mehta T."/>
            <person name="Neiman D."/>
            <person name="Pearson M."/>
            <person name="Roberts A."/>
            <person name="Saif S."/>
            <person name="Shea T."/>
            <person name="Shenoy N."/>
            <person name="Sisk P."/>
            <person name="Stolte C."/>
            <person name="Sykes S."/>
            <person name="White J."/>
            <person name="Yandava C."/>
            <person name="Izard J."/>
            <person name="Blanton J.M."/>
            <person name="Baranova O.V."/>
            <person name="Tanner A.C."/>
            <person name="Dewhirst F.E."/>
            <person name="Haas B."/>
            <person name="Nusbaum C."/>
            <person name="Birren B."/>
        </authorList>
    </citation>
    <scope>NUCLEOTIDE SEQUENCE [LARGE SCALE GENOMIC DNA]</scope>
    <source>
        <strain evidence="2">ATCC 35896 / D40 B5</strain>
    </source>
</reference>
<dbReference type="PROSITE" id="PS51257">
    <property type="entry name" value="PROKAR_LIPOPROTEIN"/>
    <property type="match status" value="1"/>
</dbReference>
<proteinExistence type="predicted"/>
<dbReference type="OrthoDB" id="1692841at2"/>
<dbReference type="RefSeq" id="WP_014262595.1">
    <property type="nucleotide sequence ID" value="NC_016630.1"/>
</dbReference>
<dbReference type="Proteomes" id="UP000007468">
    <property type="component" value="Chromosome"/>
</dbReference>
<name>D6GTA4_FILAD</name>
<keyword evidence="2" id="KW-1185">Reference proteome</keyword>
<gene>
    <name evidence="1" type="ordered locus">HMPREF0389_01342</name>
</gene>
<evidence type="ECO:0000313" key="2">
    <source>
        <dbReference type="Proteomes" id="UP000007468"/>
    </source>
</evidence>
<dbReference type="eggNOG" id="ENOG5030GMI">
    <property type="taxonomic scope" value="Bacteria"/>
</dbReference>
<accession>D6GTA4</accession>
<organism evidence="1 2">
    <name type="scientific">Filifactor alocis (strain ATCC 35896 / CCUG 47790 / D40 B5)</name>
    <name type="common">Fusobacterium alocis</name>
    <dbReference type="NCBI Taxonomy" id="546269"/>
    <lineage>
        <taxon>Bacteria</taxon>
        <taxon>Bacillati</taxon>
        <taxon>Bacillota</taxon>
        <taxon>Clostridia</taxon>
        <taxon>Peptostreptococcales</taxon>
        <taxon>Filifactoraceae</taxon>
        <taxon>Filifactor</taxon>
    </lineage>
</organism>
<evidence type="ECO:0000313" key="1">
    <source>
        <dbReference type="EMBL" id="EFE27711.1"/>
    </source>
</evidence>